<keyword evidence="6 11" id="KW-0479">Metal-binding</keyword>
<dbReference type="EC" id="3.4.14.10" evidence="4"/>
<keyword evidence="9 11" id="KW-0106">Calcium</keyword>
<gene>
    <name evidence="14" type="ORF">C8Q71DRAFT_855815</name>
</gene>
<comment type="function">
    <text evidence="2">Secreted tripeptidyl-peptidase which degrades proteins at acidic pHs and is involved in virulence.</text>
</comment>
<feature type="active site" description="Charge relay system" evidence="11">
    <location>
        <position position="486"/>
    </location>
</feature>
<dbReference type="PROSITE" id="PS51695">
    <property type="entry name" value="SEDOLISIN"/>
    <property type="match status" value="1"/>
</dbReference>
<dbReference type="InterPro" id="IPR030400">
    <property type="entry name" value="Sedolisin_dom"/>
</dbReference>
<comment type="cofactor">
    <cofactor evidence="11">
        <name>Ca(2+)</name>
        <dbReference type="ChEBI" id="CHEBI:29108"/>
    </cofactor>
    <text evidence="11">Binds 1 Ca(2+) ion per subunit.</text>
</comment>
<evidence type="ECO:0000256" key="3">
    <source>
        <dbReference type="ARBA" id="ARBA00004239"/>
    </source>
</evidence>
<dbReference type="EMBL" id="JADCUA010000006">
    <property type="protein sequence ID" value="KAH9839179.1"/>
    <property type="molecule type" value="Genomic_DNA"/>
</dbReference>
<organism evidence="14 15">
    <name type="scientific">Rhodofomes roseus</name>
    <dbReference type="NCBI Taxonomy" id="34475"/>
    <lineage>
        <taxon>Eukaryota</taxon>
        <taxon>Fungi</taxon>
        <taxon>Dikarya</taxon>
        <taxon>Basidiomycota</taxon>
        <taxon>Agaricomycotina</taxon>
        <taxon>Agaricomycetes</taxon>
        <taxon>Polyporales</taxon>
        <taxon>Rhodofomes</taxon>
    </lineage>
</organism>
<reference evidence="14 15" key="1">
    <citation type="journal article" date="2021" name="Environ. Microbiol.">
        <title>Gene family expansions and transcriptome signatures uncover fungal adaptations to wood decay.</title>
        <authorList>
            <person name="Hage H."/>
            <person name="Miyauchi S."/>
            <person name="Viragh M."/>
            <person name="Drula E."/>
            <person name="Min B."/>
            <person name="Chaduli D."/>
            <person name="Navarro D."/>
            <person name="Favel A."/>
            <person name="Norest M."/>
            <person name="Lesage-Meessen L."/>
            <person name="Balint B."/>
            <person name="Merenyi Z."/>
            <person name="de Eugenio L."/>
            <person name="Morin E."/>
            <person name="Martinez A.T."/>
            <person name="Baldrian P."/>
            <person name="Stursova M."/>
            <person name="Martinez M.J."/>
            <person name="Novotny C."/>
            <person name="Magnuson J.K."/>
            <person name="Spatafora J.W."/>
            <person name="Maurice S."/>
            <person name="Pangilinan J."/>
            <person name="Andreopoulos W."/>
            <person name="LaButti K."/>
            <person name="Hundley H."/>
            <person name="Na H."/>
            <person name="Kuo A."/>
            <person name="Barry K."/>
            <person name="Lipzen A."/>
            <person name="Henrissat B."/>
            <person name="Riley R."/>
            <person name="Ahrendt S."/>
            <person name="Nagy L.G."/>
            <person name="Grigoriev I.V."/>
            <person name="Martin F."/>
            <person name="Rosso M.N."/>
        </authorList>
    </citation>
    <scope>NUCLEOTIDE SEQUENCE [LARGE SCALE GENOMIC DNA]</scope>
    <source>
        <strain evidence="14 15">CIRM-BRFM 1785</strain>
    </source>
</reference>
<keyword evidence="8 11" id="KW-0720">Serine protease</keyword>
<name>A0ABQ8KLH9_9APHY</name>
<dbReference type="CDD" id="cd04056">
    <property type="entry name" value="Peptidases_S53"/>
    <property type="match status" value="1"/>
</dbReference>
<evidence type="ECO:0000256" key="5">
    <source>
        <dbReference type="ARBA" id="ARBA00022670"/>
    </source>
</evidence>
<evidence type="ECO:0000256" key="11">
    <source>
        <dbReference type="PROSITE-ProRule" id="PRU01032"/>
    </source>
</evidence>
<evidence type="ECO:0000256" key="8">
    <source>
        <dbReference type="ARBA" id="ARBA00022825"/>
    </source>
</evidence>
<evidence type="ECO:0000256" key="2">
    <source>
        <dbReference type="ARBA" id="ARBA00002451"/>
    </source>
</evidence>
<evidence type="ECO:0000256" key="4">
    <source>
        <dbReference type="ARBA" id="ARBA00012462"/>
    </source>
</evidence>
<evidence type="ECO:0000256" key="1">
    <source>
        <dbReference type="ARBA" id="ARBA00001910"/>
    </source>
</evidence>
<evidence type="ECO:0000313" key="14">
    <source>
        <dbReference type="EMBL" id="KAH9839179.1"/>
    </source>
</evidence>
<evidence type="ECO:0000256" key="7">
    <source>
        <dbReference type="ARBA" id="ARBA00022801"/>
    </source>
</evidence>
<proteinExistence type="predicted"/>
<evidence type="ECO:0000259" key="13">
    <source>
        <dbReference type="PROSITE" id="PS51695"/>
    </source>
</evidence>
<feature type="binding site" evidence="11">
    <location>
        <position position="529"/>
    </location>
    <ligand>
        <name>Ca(2+)</name>
        <dbReference type="ChEBI" id="CHEBI:29108"/>
    </ligand>
</feature>
<dbReference type="InterPro" id="IPR050819">
    <property type="entry name" value="Tripeptidyl-peptidase_I"/>
</dbReference>
<evidence type="ECO:0000256" key="6">
    <source>
        <dbReference type="ARBA" id="ARBA00022723"/>
    </source>
</evidence>
<dbReference type="InterPro" id="IPR036852">
    <property type="entry name" value="Peptidase_S8/S53_dom_sf"/>
</dbReference>
<dbReference type="GO" id="GO:0006508">
    <property type="term" value="P:proteolysis"/>
    <property type="evidence" value="ECO:0007669"/>
    <property type="project" value="UniProtKB-KW"/>
</dbReference>
<comment type="caution">
    <text evidence="14">The sequence shown here is derived from an EMBL/GenBank/DDBJ whole genome shotgun (WGS) entry which is preliminary data.</text>
</comment>
<protein>
    <recommendedName>
        <fullName evidence="4">tripeptidyl-peptidase II</fullName>
        <ecNumber evidence="4">3.4.14.10</ecNumber>
    </recommendedName>
</protein>
<dbReference type="Pfam" id="PF09286">
    <property type="entry name" value="Pro-kuma_activ"/>
    <property type="match status" value="1"/>
</dbReference>
<dbReference type="SMART" id="SM00944">
    <property type="entry name" value="Pro-kuma_activ"/>
    <property type="match status" value="1"/>
</dbReference>
<comment type="subcellular location">
    <subcellularLocation>
        <location evidence="3">Secreted</location>
        <location evidence="3">Extracellular space</location>
    </subcellularLocation>
</comment>
<feature type="binding site" evidence="11">
    <location>
        <position position="528"/>
    </location>
    <ligand>
        <name>Ca(2+)</name>
        <dbReference type="ChEBI" id="CHEBI:29108"/>
    </ligand>
</feature>
<feature type="chain" id="PRO_5045042233" description="tripeptidyl-peptidase II" evidence="12">
    <location>
        <begin position="18"/>
        <end position="570"/>
    </location>
</feature>
<comment type="catalytic activity">
    <reaction evidence="1">
        <text>Release of an N-terminal tripeptide from a polypeptide.</text>
        <dbReference type="EC" id="3.4.14.10"/>
    </reaction>
</comment>
<sequence length="570" mass="59724">MLSFVLVPLLVLLPVFAKPFARDLQVHESRANAPSGYAYTSPASPDALLSLRLALVQSDPAGLVDALYDVSTPENANYGNHLSKEEVEAFVAPTAESVTAVKTWLNDNDISSNVISPAGDWLSIQVPVSKANDLLGAQYSVFTHAGTQKQTIRTLSYSIPTDLLGHLDFVHPTISFPDPNGTPPLVGFPQVPERRSILNDTAGPCANTSGITPACLQSLYSLPTTPATHGSAIAVAGYVGQWPQRADLMTFLEDARPDMSPSTTYNLVTLDGGIDPQNGSAGIEANLDIQYTVGLATDAPVTFISVGGGSDVTDFTDALLDTAIYMIGLEDPPQVMTTSYGIDEYTVSEKLAYNLCNTYAQLGARGVSILFASGDGGVSGGHYPADGCTTFLPTFPSGCPYVTSVGGTVDIPQTAVNFSGGGFSNYWARPSFQSLTVPNYLASYGSEPTDAGLYNASGRGFPDVAAYAVDFAIVVEGAVIPVSGTSCASPTFASVVALVNDALLAAGRPALGWLNPWLYAEGWQGLTDITTGNNFACSNFTTGFETAVGWDPVTGLGTPDYARLLTVLGL</sequence>
<evidence type="ECO:0000256" key="12">
    <source>
        <dbReference type="SAM" id="SignalP"/>
    </source>
</evidence>
<evidence type="ECO:0000313" key="15">
    <source>
        <dbReference type="Proteomes" id="UP000814176"/>
    </source>
</evidence>
<dbReference type="PANTHER" id="PTHR14218:SF10">
    <property type="entry name" value="PEPTIDASE S53 DOMAIN-CONTAINING PROTEIN"/>
    <property type="match status" value="1"/>
</dbReference>
<dbReference type="CDD" id="cd11377">
    <property type="entry name" value="Pro-peptidase_S53"/>
    <property type="match status" value="1"/>
</dbReference>
<dbReference type="Proteomes" id="UP000814176">
    <property type="component" value="Unassembled WGS sequence"/>
</dbReference>
<dbReference type="InterPro" id="IPR000209">
    <property type="entry name" value="Peptidase_S8/S53_dom"/>
</dbReference>
<evidence type="ECO:0000256" key="9">
    <source>
        <dbReference type="ARBA" id="ARBA00022837"/>
    </source>
</evidence>
<keyword evidence="15" id="KW-1185">Reference proteome</keyword>
<keyword evidence="7 11" id="KW-0378">Hydrolase</keyword>
<feature type="binding site" evidence="11">
    <location>
        <position position="549"/>
    </location>
    <ligand>
        <name>Ca(2+)</name>
        <dbReference type="ChEBI" id="CHEBI:29108"/>
    </ligand>
</feature>
<feature type="domain" description="Peptidase S53" evidence="13">
    <location>
        <begin position="210"/>
        <end position="570"/>
    </location>
</feature>
<dbReference type="Gene3D" id="3.40.50.200">
    <property type="entry name" value="Peptidase S8/S53 domain"/>
    <property type="match status" value="1"/>
</dbReference>
<feature type="active site" description="Charge relay system" evidence="11">
    <location>
        <position position="288"/>
    </location>
</feature>
<dbReference type="PANTHER" id="PTHR14218">
    <property type="entry name" value="PROTEASE S8 TRIPEPTIDYL PEPTIDASE I CLN2"/>
    <property type="match status" value="1"/>
</dbReference>
<accession>A0ABQ8KLH9</accession>
<dbReference type="GO" id="GO:0008233">
    <property type="term" value="F:peptidase activity"/>
    <property type="evidence" value="ECO:0007669"/>
    <property type="project" value="UniProtKB-KW"/>
</dbReference>
<dbReference type="InterPro" id="IPR015366">
    <property type="entry name" value="S53_propep"/>
</dbReference>
<feature type="binding site" evidence="11">
    <location>
        <position position="551"/>
    </location>
    <ligand>
        <name>Ca(2+)</name>
        <dbReference type="ChEBI" id="CHEBI:29108"/>
    </ligand>
</feature>
<dbReference type="RefSeq" id="XP_047780934.1">
    <property type="nucleotide sequence ID" value="XM_047927228.1"/>
</dbReference>
<dbReference type="GeneID" id="72007960"/>
<keyword evidence="12" id="KW-0732">Signal</keyword>
<dbReference type="SUPFAM" id="SSF54897">
    <property type="entry name" value="Protease propeptides/inhibitors"/>
    <property type="match status" value="1"/>
</dbReference>
<keyword evidence="5 11" id="KW-0645">Protease</keyword>
<feature type="active site" description="Charge relay system" evidence="11">
    <location>
        <position position="284"/>
    </location>
</feature>
<keyword evidence="10" id="KW-0865">Zymogen</keyword>
<evidence type="ECO:0000256" key="10">
    <source>
        <dbReference type="ARBA" id="ARBA00023145"/>
    </source>
</evidence>
<dbReference type="Pfam" id="PF00082">
    <property type="entry name" value="Peptidase_S8"/>
    <property type="match status" value="1"/>
</dbReference>
<dbReference type="SUPFAM" id="SSF52743">
    <property type="entry name" value="Subtilisin-like"/>
    <property type="match status" value="1"/>
</dbReference>
<feature type="signal peptide" evidence="12">
    <location>
        <begin position="1"/>
        <end position="17"/>
    </location>
</feature>